<dbReference type="EMBL" id="FO082261">
    <property type="protein sequence ID" value="CCO20687.1"/>
    <property type="molecule type" value="Genomic_DNA"/>
</dbReference>
<dbReference type="KEGG" id="bpg:Bathy18g00270"/>
<gene>
    <name evidence="2" type="ordered locus">Bathy18g00270</name>
</gene>
<feature type="compositionally biased region" description="Low complexity" evidence="1">
    <location>
        <begin position="29"/>
        <end position="39"/>
    </location>
</feature>
<feature type="region of interest" description="Disordered" evidence="1">
    <location>
        <begin position="1"/>
        <end position="21"/>
    </location>
</feature>
<evidence type="ECO:0000313" key="3">
    <source>
        <dbReference type="Proteomes" id="UP000198341"/>
    </source>
</evidence>
<sequence length="117" mass="12761">MYTKKTKISSSSSQKQKQRRNVVVVLAEAAESNNDNNSNNEEKQCTGGSCDSCGVAREKMQCDGTGRIQGGLAAIPLFSWWPIKAYRPCPGLIESGGTYTRKGQDVDSILWGENGRD</sequence>
<accession>K8ER03</accession>
<protein>
    <submittedName>
        <fullName evidence="2">Uncharacterized protein</fullName>
    </submittedName>
</protein>
<dbReference type="AlphaFoldDB" id="K8ER03"/>
<keyword evidence="3" id="KW-1185">Reference proteome</keyword>
<dbReference type="OrthoDB" id="421474at2759"/>
<dbReference type="eggNOG" id="ENOG502S3KG">
    <property type="taxonomic scope" value="Eukaryota"/>
</dbReference>
<dbReference type="RefSeq" id="XP_007508196.1">
    <property type="nucleotide sequence ID" value="XM_007508134.1"/>
</dbReference>
<dbReference type="PANTHER" id="PTHR47721">
    <property type="entry name" value="OS01G0235100 PROTEIN"/>
    <property type="match status" value="1"/>
</dbReference>
<dbReference type="GeneID" id="19010772"/>
<evidence type="ECO:0000256" key="1">
    <source>
        <dbReference type="SAM" id="MobiDB-lite"/>
    </source>
</evidence>
<reference evidence="2 3" key="1">
    <citation type="submission" date="2011-10" db="EMBL/GenBank/DDBJ databases">
        <authorList>
            <person name="Genoscope - CEA"/>
        </authorList>
    </citation>
    <scope>NUCLEOTIDE SEQUENCE [LARGE SCALE GENOMIC DNA]</scope>
    <source>
        <strain evidence="2 3">RCC 1105</strain>
    </source>
</reference>
<dbReference type="PANTHER" id="PTHR47721:SF2">
    <property type="entry name" value="OS01G0235100 PROTEIN"/>
    <property type="match status" value="1"/>
</dbReference>
<feature type="region of interest" description="Disordered" evidence="1">
    <location>
        <begin position="29"/>
        <end position="48"/>
    </location>
</feature>
<organism evidence="2 3">
    <name type="scientific">Bathycoccus prasinos</name>
    <dbReference type="NCBI Taxonomy" id="41875"/>
    <lineage>
        <taxon>Eukaryota</taxon>
        <taxon>Viridiplantae</taxon>
        <taxon>Chlorophyta</taxon>
        <taxon>Mamiellophyceae</taxon>
        <taxon>Mamiellales</taxon>
        <taxon>Bathycoccaceae</taxon>
        <taxon>Bathycoccus</taxon>
    </lineage>
</organism>
<proteinExistence type="predicted"/>
<name>K8ER03_9CHLO</name>
<evidence type="ECO:0000313" key="2">
    <source>
        <dbReference type="EMBL" id="CCO20687.1"/>
    </source>
</evidence>
<dbReference type="Proteomes" id="UP000198341">
    <property type="component" value="Chromosome 18"/>
</dbReference>